<accession>A0A0S4TE90</accession>
<dbReference type="VEuPathDB" id="CryptoDB:Chro.40243"/>
<sequence>MDNNKTEKKEGVKLGELNKVGDSPIGDNIKVIQQSISTIANSNVNTADVSASKLTPAQIRTFQENSKAPLPNNSPVEERWPHLDVVTDIGTTITDLKSGLLDYYGTLFIPSEQDLSSKIDSLRTQDTIHGNYESNRRFINNSEIKVTKDNNGFDVFHKRKNAPLLDDIPDPWSPVPNSIFLYRDANGNPISEKLKMENSEMVDFHGLTEIPGKGSIRAATSKSNKSNKGVGSKSEKSNKVAFDQISIEENGPENLLGFDLKDLAARGALSTRARVPYNDIGEMMECISRNCKDVQNKLLFFEDTLSSYQSNPNMAQFIPPVNESRRFLKNFHSKDPIATYIYTLYRDLYNKSEINSRRIEVIKAKLKVLQSRSKPKMVRIAAHSSLGI</sequence>
<feature type="region of interest" description="Disordered" evidence="1">
    <location>
        <begin position="215"/>
        <end position="235"/>
    </location>
</feature>
<proteinExistence type="predicted"/>
<name>A0A0S4TE90_CRYHO</name>
<organism evidence="2">
    <name type="scientific">Cryptosporidium hominis</name>
    <dbReference type="NCBI Taxonomy" id="237895"/>
    <lineage>
        <taxon>Eukaryota</taxon>
        <taxon>Sar</taxon>
        <taxon>Alveolata</taxon>
        <taxon>Apicomplexa</taxon>
        <taxon>Conoidasida</taxon>
        <taxon>Coccidia</taxon>
        <taxon>Eucoccidiorida</taxon>
        <taxon>Eimeriorina</taxon>
        <taxon>Cryptosporidiidae</taxon>
        <taxon>Cryptosporidium</taxon>
    </lineage>
</organism>
<feature type="compositionally biased region" description="Low complexity" evidence="1">
    <location>
        <begin position="221"/>
        <end position="232"/>
    </location>
</feature>
<dbReference type="OrthoDB" id="339973at2759"/>
<keyword evidence="4" id="KW-1185">Reference proteome</keyword>
<evidence type="ECO:0000313" key="2">
    <source>
        <dbReference type="EMBL" id="CUV05605.1"/>
    </source>
</evidence>
<dbReference type="VEuPathDB" id="CryptoDB:CHUDEA4_2140"/>
<reference evidence="2" key="2">
    <citation type="submission" date="2015-08" db="EMBL/GenBank/DDBJ databases">
        <authorList>
            <person name="Babu N.S."/>
            <person name="Beckwith C.J."/>
            <person name="Beseler K.G."/>
            <person name="Brison A."/>
            <person name="Carone J.V."/>
            <person name="Caskin T.P."/>
            <person name="Diamond M."/>
            <person name="Durham M.E."/>
            <person name="Foxe J.M."/>
            <person name="Go M."/>
            <person name="Henderson B.A."/>
            <person name="Jones I.B."/>
            <person name="McGettigan J.A."/>
            <person name="Micheletti S.J."/>
            <person name="Nasrallah M.E."/>
            <person name="Ortiz D."/>
            <person name="Piller C.R."/>
            <person name="Privatt S.R."/>
            <person name="Schneider S.L."/>
            <person name="Sharp S."/>
            <person name="Smith T.C."/>
            <person name="Stanton J.D."/>
            <person name="Ullery H.E."/>
            <person name="Wilson R.J."/>
            <person name="Serrano M.G."/>
            <person name="Buck G."/>
            <person name="Lee V."/>
            <person name="Wang Y."/>
            <person name="Carvalho R."/>
            <person name="Voegtly L."/>
            <person name="Shi R."/>
            <person name="Duckworth R."/>
            <person name="Johnson A."/>
            <person name="Loviza R."/>
            <person name="Walstead R."/>
            <person name="Shah Z."/>
            <person name="Kiflezghi M."/>
            <person name="Wade K."/>
            <person name="Ball S.L."/>
            <person name="Bradley K.W."/>
            <person name="Asai D.J."/>
            <person name="Bowman C.A."/>
            <person name="Russell D.A."/>
            <person name="Pope W.H."/>
            <person name="Jacobs-Sera D."/>
            <person name="Hendrix R.W."/>
            <person name="Hatfull G.F."/>
        </authorList>
    </citation>
    <scope>NUCLEOTIDE SEQUENCE [LARGE SCALE GENOMIC DNA]</scope>
</reference>
<evidence type="ECO:0000256" key="1">
    <source>
        <dbReference type="SAM" id="MobiDB-lite"/>
    </source>
</evidence>
<reference evidence="3 4" key="3">
    <citation type="submission" date="2017-10" db="EMBL/GenBank/DDBJ databases">
        <title>Consistent, comparative and evidence-based genome annotation and re-annotation for the closely-related species, Cryptosporidium parvum, C. hominis and C. tyzzeri.</title>
        <authorList>
            <person name="Baptista R.P."/>
            <person name="Li Y."/>
            <person name="Sateriale A."/>
            <person name="Striepen B."/>
            <person name="Kissinger J.C."/>
        </authorList>
    </citation>
    <scope>NUCLEOTIDE SEQUENCE [LARGE SCALE GENOMIC DNA]</scope>
    <source>
        <strain evidence="3">30976</strain>
    </source>
</reference>
<evidence type="ECO:0000313" key="3">
    <source>
        <dbReference type="EMBL" id="PPS96172.1"/>
    </source>
</evidence>
<dbReference type="AlphaFoldDB" id="A0A0S4TE90"/>
<gene>
    <name evidence="2" type="ORF">CHUDEA4_2140</name>
    <name evidence="3" type="ORF">GY17_00001679</name>
</gene>
<protein>
    <submittedName>
        <fullName evidence="2">Uncharacterized protein</fullName>
    </submittedName>
</protein>
<dbReference type="EMBL" id="JTAI01000020">
    <property type="protein sequence ID" value="PPS96172.1"/>
    <property type="molecule type" value="Genomic_DNA"/>
</dbReference>
<dbReference type="Proteomes" id="UP001429100">
    <property type="component" value="Unassembled WGS sequence"/>
</dbReference>
<dbReference type="VEuPathDB" id="CryptoDB:GY17_00001679"/>
<reference evidence="3 4" key="1">
    <citation type="submission" date="2014-11" db="EMBL/GenBank/DDBJ databases">
        <title>Comparative genomic analysis of Cryptosporidium hominis reveals occurrence of genetic recombination in virulent subtypes.</title>
        <authorList>
            <person name="Guo Y."/>
            <person name="Tang K."/>
            <person name="Frace M."/>
            <person name="Li N."/>
            <person name="Roellig D.M."/>
            <person name="Sammons S."/>
            <person name="Knipe K."/>
            <person name="Rowe L."/>
            <person name="Feng Y."/>
            <person name="Xiao L."/>
        </authorList>
    </citation>
    <scope>NUCLEOTIDE SEQUENCE [LARGE SCALE GENOMIC DNA]</scope>
    <source>
        <strain evidence="3">30976</strain>
    </source>
</reference>
<dbReference type="VEuPathDB" id="CryptoDB:ChTU502y2012_295g0305"/>
<dbReference type="EMBL" id="LN877950">
    <property type="protein sequence ID" value="CUV05605.1"/>
    <property type="molecule type" value="Genomic_DNA"/>
</dbReference>
<dbReference type="Proteomes" id="UP000199752">
    <property type="component" value="Chromosome 4"/>
</dbReference>
<evidence type="ECO:0000313" key="4">
    <source>
        <dbReference type="Proteomes" id="UP001429100"/>
    </source>
</evidence>